<sequence>MPTSPLATAAPEVHISINLSVDDLRSPKLPMLLREQLQHWNIAAQQIILEITERGFVDPQTTLPVIAQLPSGGAPHFHR</sequence>
<evidence type="ECO:0000259" key="1">
    <source>
        <dbReference type="PROSITE" id="PS50883"/>
    </source>
</evidence>
<organism evidence="2 3">
    <name type="scientific">Raoultella terrigena</name>
    <name type="common">Klebsiella terrigena</name>
    <dbReference type="NCBI Taxonomy" id="577"/>
    <lineage>
        <taxon>Bacteria</taxon>
        <taxon>Pseudomonadati</taxon>
        <taxon>Pseudomonadota</taxon>
        <taxon>Gammaproteobacteria</taxon>
        <taxon>Enterobacterales</taxon>
        <taxon>Enterobacteriaceae</taxon>
        <taxon>Klebsiella/Raoultella group</taxon>
        <taxon>Raoultella</taxon>
    </lineage>
</organism>
<dbReference type="Pfam" id="PF00563">
    <property type="entry name" value="EAL"/>
    <property type="match status" value="1"/>
</dbReference>
<feature type="domain" description="EAL" evidence="1">
    <location>
        <begin position="1"/>
        <end position="79"/>
    </location>
</feature>
<dbReference type="SUPFAM" id="SSF141868">
    <property type="entry name" value="EAL domain-like"/>
    <property type="match status" value="1"/>
</dbReference>
<name>A0A3P8J4V9_RAOTE</name>
<gene>
    <name evidence="2" type="ORF">NCTC13098_05746</name>
</gene>
<dbReference type="KEGG" id="rtg:NCTC13098_05746"/>
<dbReference type="InterPro" id="IPR035919">
    <property type="entry name" value="EAL_sf"/>
</dbReference>
<dbReference type="EMBL" id="LR131271">
    <property type="protein sequence ID" value="VDR29339.1"/>
    <property type="molecule type" value="Genomic_DNA"/>
</dbReference>
<dbReference type="InterPro" id="IPR001633">
    <property type="entry name" value="EAL_dom"/>
</dbReference>
<dbReference type="Proteomes" id="UP000274346">
    <property type="component" value="Chromosome"/>
</dbReference>
<dbReference type="Gene3D" id="3.20.20.450">
    <property type="entry name" value="EAL domain"/>
    <property type="match status" value="1"/>
</dbReference>
<dbReference type="PROSITE" id="PS50883">
    <property type="entry name" value="EAL"/>
    <property type="match status" value="1"/>
</dbReference>
<accession>A0A3P8J4V9</accession>
<dbReference type="AlphaFoldDB" id="A0A3P8J4V9"/>
<proteinExistence type="predicted"/>
<evidence type="ECO:0000313" key="3">
    <source>
        <dbReference type="Proteomes" id="UP000274346"/>
    </source>
</evidence>
<evidence type="ECO:0000313" key="2">
    <source>
        <dbReference type="EMBL" id="VDR29339.1"/>
    </source>
</evidence>
<protein>
    <submittedName>
        <fullName evidence="2">Predicted signal transduction protein containing sensor and EAL domains</fullName>
    </submittedName>
</protein>
<reference evidence="2 3" key="1">
    <citation type="submission" date="2018-12" db="EMBL/GenBank/DDBJ databases">
        <authorList>
            <consortium name="Pathogen Informatics"/>
        </authorList>
    </citation>
    <scope>NUCLEOTIDE SEQUENCE [LARGE SCALE GENOMIC DNA]</scope>
    <source>
        <strain evidence="2 3">NCTC13098</strain>
    </source>
</reference>